<accession>A0A0M3HNK9</accession>
<proteinExistence type="predicted"/>
<evidence type="ECO:0000313" key="2">
    <source>
        <dbReference type="WBParaSite" id="ALUE_0000328801-mRNA-1"/>
    </source>
</evidence>
<name>A0A0M3HNK9_ASCLU</name>
<dbReference type="Proteomes" id="UP000036681">
    <property type="component" value="Unplaced"/>
</dbReference>
<protein>
    <submittedName>
        <fullName evidence="2">60S ribosomal protein L28</fullName>
    </submittedName>
</protein>
<evidence type="ECO:0000313" key="1">
    <source>
        <dbReference type="Proteomes" id="UP000036681"/>
    </source>
</evidence>
<reference evidence="2" key="1">
    <citation type="submission" date="2017-02" db="UniProtKB">
        <authorList>
            <consortium name="WormBaseParasite"/>
        </authorList>
    </citation>
    <scope>IDENTIFICATION</scope>
</reference>
<keyword evidence="1" id="KW-1185">Reference proteome</keyword>
<sequence length="69" mass="7911">MFYCTVRARNVLHTSSRTRLAVNVAHLLTNEKMVCAPISGLSAKKRARLRRARFDNPKLTPYHHTSFLS</sequence>
<organism evidence="1 2">
    <name type="scientific">Ascaris lumbricoides</name>
    <name type="common">Giant roundworm</name>
    <dbReference type="NCBI Taxonomy" id="6252"/>
    <lineage>
        <taxon>Eukaryota</taxon>
        <taxon>Metazoa</taxon>
        <taxon>Ecdysozoa</taxon>
        <taxon>Nematoda</taxon>
        <taxon>Chromadorea</taxon>
        <taxon>Rhabditida</taxon>
        <taxon>Spirurina</taxon>
        <taxon>Ascaridomorpha</taxon>
        <taxon>Ascaridoidea</taxon>
        <taxon>Ascarididae</taxon>
        <taxon>Ascaris</taxon>
    </lineage>
</organism>
<dbReference type="AlphaFoldDB" id="A0A0M3HNK9"/>
<dbReference type="WBParaSite" id="ALUE_0000328801-mRNA-1">
    <property type="protein sequence ID" value="ALUE_0000328801-mRNA-1"/>
    <property type="gene ID" value="ALUE_0000328801"/>
</dbReference>